<dbReference type="GO" id="GO:0000139">
    <property type="term" value="C:Golgi membrane"/>
    <property type="evidence" value="ECO:0007669"/>
    <property type="project" value="TreeGrafter"/>
</dbReference>
<evidence type="ECO:0000313" key="5">
    <source>
        <dbReference type="Proteomes" id="UP000193411"/>
    </source>
</evidence>
<accession>A0A1Y2HEW1</accession>
<dbReference type="PANTHER" id="PTHR31306:SF3">
    <property type="entry name" value="NUCLEOTIDE-DIPHOSPHO-SUGAR TRANSFERASE DOMAIN-CONTAINING PROTEIN"/>
    <property type="match status" value="1"/>
</dbReference>
<comment type="caution">
    <text evidence="4">The sequence shown here is derived from an EMBL/GenBank/DDBJ whole genome shotgun (WGS) entry which is preliminary data.</text>
</comment>
<dbReference type="AlphaFoldDB" id="A0A1Y2HEW1"/>
<dbReference type="InterPro" id="IPR008630">
    <property type="entry name" value="Glyco_trans_34"/>
</dbReference>
<dbReference type="GO" id="GO:0016757">
    <property type="term" value="F:glycosyltransferase activity"/>
    <property type="evidence" value="ECO:0007669"/>
    <property type="project" value="UniProtKB-KW"/>
</dbReference>
<proteinExistence type="inferred from homology"/>
<sequence>MYKLFNADELGLDWEWDWRQEQPGAIVNGKKQRVVVMHADTRPLQDLEQVGNDPFNFKHMTMGPLYVMWWAMRHGYDYRRVRLNQPGVKYGGWGKPKVIYDALHRYDWVVFVDSDAYPRRPDLSLEDLLDRWGFHANASVMLPLDPPEQLPENRNATNNGPALNTGFWIAHSTPTAKAILRDLTTCLDRDNCKRWRTDWPAEQAAFSKVVVPNYVQGRDIINAPCGEANGWWAVSICPGALWTHTWTGKEWAPKNMIERFMIEQIKVWQRLMKASYHSSDECTFWKTGEDERCTFKEDLDSIDGRSTDLMP</sequence>
<keyword evidence="2" id="KW-0328">Glycosyltransferase</keyword>
<dbReference type="Proteomes" id="UP000193411">
    <property type="component" value="Unassembled WGS sequence"/>
</dbReference>
<name>A0A1Y2HEW1_9FUNG</name>
<keyword evidence="3" id="KW-0808">Transferase</keyword>
<reference evidence="4 5" key="1">
    <citation type="submission" date="2016-07" db="EMBL/GenBank/DDBJ databases">
        <title>Pervasive Adenine N6-methylation of Active Genes in Fungi.</title>
        <authorList>
            <consortium name="DOE Joint Genome Institute"/>
            <person name="Mondo S.J."/>
            <person name="Dannebaum R.O."/>
            <person name="Kuo R.C."/>
            <person name="Labutti K."/>
            <person name="Haridas S."/>
            <person name="Kuo A."/>
            <person name="Salamov A."/>
            <person name="Ahrendt S.R."/>
            <person name="Lipzen A."/>
            <person name="Sullivan W."/>
            <person name="Andreopoulos W.B."/>
            <person name="Clum A."/>
            <person name="Lindquist E."/>
            <person name="Daum C."/>
            <person name="Ramamoorthy G.K."/>
            <person name="Gryganskyi A."/>
            <person name="Culley D."/>
            <person name="Magnuson J.K."/>
            <person name="James T.Y."/>
            <person name="O'Malley M.A."/>
            <person name="Stajich J.E."/>
            <person name="Spatafora J.W."/>
            <person name="Visel A."/>
            <person name="Grigoriev I.V."/>
        </authorList>
    </citation>
    <scope>NUCLEOTIDE SEQUENCE [LARGE SCALE GENOMIC DNA]</scope>
    <source>
        <strain evidence="4 5">PL171</strain>
    </source>
</reference>
<evidence type="ECO:0000256" key="1">
    <source>
        <dbReference type="ARBA" id="ARBA00005664"/>
    </source>
</evidence>
<dbReference type="GO" id="GO:0006487">
    <property type="term" value="P:protein N-linked glycosylation"/>
    <property type="evidence" value="ECO:0007669"/>
    <property type="project" value="TreeGrafter"/>
</dbReference>
<dbReference type="EMBL" id="MCFL01000038">
    <property type="protein sequence ID" value="ORZ33120.1"/>
    <property type="molecule type" value="Genomic_DNA"/>
</dbReference>
<gene>
    <name evidence="4" type="ORF">BCR44DRAFT_134710</name>
</gene>
<organism evidence="4 5">
    <name type="scientific">Catenaria anguillulae PL171</name>
    <dbReference type="NCBI Taxonomy" id="765915"/>
    <lineage>
        <taxon>Eukaryota</taxon>
        <taxon>Fungi</taxon>
        <taxon>Fungi incertae sedis</taxon>
        <taxon>Blastocladiomycota</taxon>
        <taxon>Blastocladiomycetes</taxon>
        <taxon>Blastocladiales</taxon>
        <taxon>Catenariaceae</taxon>
        <taxon>Catenaria</taxon>
    </lineage>
</organism>
<keyword evidence="5" id="KW-1185">Reference proteome</keyword>
<comment type="similarity">
    <text evidence="1">Belongs to the glycosyltransferase 34 family.</text>
</comment>
<dbReference type="OrthoDB" id="5534428at2759"/>
<evidence type="ECO:0008006" key="6">
    <source>
        <dbReference type="Google" id="ProtNLM"/>
    </source>
</evidence>
<dbReference type="PANTHER" id="PTHR31306">
    <property type="entry name" value="ALPHA-1,6-MANNOSYLTRANSFERASE MNN11-RELATED"/>
    <property type="match status" value="1"/>
</dbReference>
<evidence type="ECO:0000256" key="2">
    <source>
        <dbReference type="ARBA" id="ARBA00022676"/>
    </source>
</evidence>
<protein>
    <recommendedName>
        <fullName evidence="6">Nucleotide-diphospho-sugar transferase domain-containing protein</fullName>
    </recommendedName>
</protein>
<dbReference type="InterPro" id="IPR029044">
    <property type="entry name" value="Nucleotide-diphossugar_trans"/>
</dbReference>
<evidence type="ECO:0000313" key="4">
    <source>
        <dbReference type="EMBL" id="ORZ33120.1"/>
    </source>
</evidence>
<dbReference type="Gene3D" id="3.90.550.10">
    <property type="entry name" value="Spore Coat Polysaccharide Biosynthesis Protein SpsA, Chain A"/>
    <property type="match status" value="1"/>
</dbReference>
<evidence type="ECO:0000256" key="3">
    <source>
        <dbReference type="ARBA" id="ARBA00022679"/>
    </source>
</evidence>